<feature type="domain" description="Acyl-CoA dehydrogenase/oxidase C-terminal" evidence="6">
    <location>
        <begin position="296"/>
        <end position="451"/>
    </location>
</feature>
<feature type="domain" description="Acyl-CoA oxidase/dehydrogenase middle" evidence="7">
    <location>
        <begin position="182"/>
        <end position="285"/>
    </location>
</feature>
<dbReference type="InterPro" id="IPR006091">
    <property type="entry name" value="Acyl-CoA_Oxase/DH_mid-dom"/>
</dbReference>
<dbReference type="InterPro" id="IPR041504">
    <property type="entry name" value="AidB_N"/>
</dbReference>
<keyword evidence="5" id="KW-0560">Oxidoreductase</keyword>
<evidence type="ECO:0000256" key="2">
    <source>
        <dbReference type="ARBA" id="ARBA00009347"/>
    </source>
</evidence>
<dbReference type="Pfam" id="PF02770">
    <property type="entry name" value="Acyl-CoA_dh_M"/>
    <property type="match status" value="1"/>
</dbReference>
<name>A0A7S8C8M7_9HYPH</name>
<dbReference type="InterPro" id="IPR052904">
    <property type="entry name" value="Acyl-CoA_dehydrogenase-like"/>
</dbReference>
<reference evidence="9 10" key="1">
    <citation type="submission" date="2020-06" db="EMBL/GenBank/DDBJ databases">
        <title>Genome sequence of 2 isolates from Red Sea Mangroves.</title>
        <authorList>
            <person name="Sefrji F."/>
            <person name="Michoud G."/>
            <person name="Merlino G."/>
            <person name="Daffonchio D."/>
        </authorList>
    </citation>
    <scope>NUCLEOTIDE SEQUENCE [LARGE SCALE GENOMIC DNA]</scope>
    <source>
        <strain evidence="9 10">R1DC25</strain>
    </source>
</reference>
<dbReference type="Pfam" id="PF18158">
    <property type="entry name" value="AidB_N"/>
    <property type="match status" value="1"/>
</dbReference>
<dbReference type="SUPFAM" id="SSF47203">
    <property type="entry name" value="Acyl-CoA dehydrogenase C-terminal domain-like"/>
    <property type="match status" value="1"/>
</dbReference>
<dbReference type="PROSITE" id="PS00073">
    <property type="entry name" value="ACYL_COA_DH_2"/>
    <property type="match status" value="1"/>
</dbReference>
<dbReference type="Gene3D" id="1.20.140.10">
    <property type="entry name" value="Butyryl-CoA Dehydrogenase, subunit A, domain 3"/>
    <property type="match status" value="1"/>
</dbReference>
<dbReference type="InterPro" id="IPR009075">
    <property type="entry name" value="AcylCo_DH/oxidase_C"/>
</dbReference>
<dbReference type="AlphaFoldDB" id="A0A7S8C8M7"/>
<dbReference type="Gene3D" id="6.10.250.600">
    <property type="match status" value="1"/>
</dbReference>
<keyword evidence="10" id="KW-1185">Reference proteome</keyword>
<evidence type="ECO:0000313" key="10">
    <source>
        <dbReference type="Proteomes" id="UP000593594"/>
    </source>
</evidence>
<organism evidence="9 10">
    <name type="scientific">Kaustia mangrovi</name>
    <dbReference type="NCBI Taxonomy" id="2593653"/>
    <lineage>
        <taxon>Bacteria</taxon>
        <taxon>Pseudomonadati</taxon>
        <taxon>Pseudomonadota</taxon>
        <taxon>Alphaproteobacteria</taxon>
        <taxon>Hyphomicrobiales</taxon>
        <taxon>Parvibaculaceae</taxon>
        <taxon>Kaustia</taxon>
    </lineage>
</organism>
<dbReference type="GO" id="GO:0003995">
    <property type="term" value="F:acyl-CoA dehydrogenase activity"/>
    <property type="evidence" value="ECO:0007669"/>
    <property type="project" value="InterPro"/>
</dbReference>
<evidence type="ECO:0000256" key="5">
    <source>
        <dbReference type="RuleBase" id="RU362125"/>
    </source>
</evidence>
<dbReference type="EMBL" id="CP058214">
    <property type="protein sequence ID" value="QPC45289.1"/>
    <property type="molecule type" value="Genomic_DNA"/>
</dbReference>
<accession>A0A7S8C8M7</accession>
<dbReference type="SUPFAM" id="SSF56645">
    <property type="entry name" value="Acyl-CoA dehydrogenase NM domain-like"/>
    <property type="match status" value="1"/>
</dbReference>
<dbReference type="Proteomes" id="UP000593594">
    <property type="component" value="Chromosome"/>
</dbReference>
<dbReference type="RefSeq" id="WP_213164522.1">
    <property type="nucleotide sequence ID" value="NZ_CP058214.1"/>
</dbReference>
<comment type="cofactor">
    <cofactor evidence="1 5">
        <name>FAD</name>
        <dbReference type="ChEBI" id="CHEBI:57692"/>
    </cofactor>
</comment>
<gene>
    <name evidence="9" type="ORF">HW532_10610</name>
</gene>
<dbReference type="InterPro" id="IPR009100">
    <property type="entry name" value="AcylCoA_DH/oxidase_NM_dom_sf"/>
</dbReference>
<keyword evidence="4 5" id="KW-0274">FAD</keyword>
<evidence type="ECO:0000259" key="6">
    <source>
        <dbReference type="Pfam" id="PF00441"/>
    </source>
</evidence>
<evidence type="ECO:0000259" key="8">
    <source>
        <dbReference type="Pfam" id="PF18158"/>
    </source>
</evidence>
<evidence type="ECO:0000256" key="4">
    <source>
        <dbReference type="ARBA" id="ARBA00022827"/>
    </source>
</evidence>
<dbReference type="PANTHER" id="PTHR42707:SF2">
    <property type="entry name" value="ACD11 DEHYDROGENASE"/>
    <property type="match status" value="1"/>
</dbReference>
<evidence type="ECO:0000256" key="1">
    <source>
        <dbReference type="ARBA" id="ARBA00001974"/>
    </source>
</evidence>
<comment type="similarity">
    <text evidence="2 5">Belongs to the acyl-CoA dehydrogenase family.</text>
</comment>
<keyword evidence="3 5" id="KW-0285">Flavoprotein</keyword>
<proteinExistence type="inferred from homology"/>
<dbReference type="PANTHER" id="PTHR42707">
    <property type="entry name" value="ACYL-COA DEHYDROGENASE"/>
    <property type="match status" value="1"/>
</dbReference>
<sequence length="591" mass="64306">MQPVRPAETASHLPDSRGLNVYRADTSFRSLMSLYLPDGLRAHLEPHLDRLGGLVTTELDDLAHDADRHPPVLHHRDRQGRDWQWVEKHPSYVALERMAFGELGLAAMSHRAGVLDWPEPLPPAAKYALTYLFVQSEFGLCCPVSMTDSLTRVLRRFGEEGLVERFLPALTATDLDSLAQGAMFMTEQGAGSDVGASTVTARRDGEGRWRLRGDKWFCSNADAALAMVLARPEGAPDGTKGLGLFLMPATVEGPDGTPEQNAYRIVRLKDKLGTRSMASGEIRLEGALAYPVGEIDKGFKQMAEMINVSRLSNGVRATGLMRRALTEALCVARGRHAFGKRLDDLPLMRRQLLKMLVPTEQALSVVFYTADALARADAGDEEAAQTLRILTPLIKFRACRDARKVTGDSMEVRGGCGYIEEWVNPRLLRDAHLGSIWEGTSNIIALDVLRAARKMGAHRALADTLSGELAQARGVPDPLRAGLNGAMERALDLVDHAARADDGERLARQAASGLYNAASAMIMAREGAMLSERDGDAGRLMLARMVLDHRLSPDDPLAAPDGTAETAAWALLSEGHGAVTPEEAKAFCTRP</sequence>
<dbReference type="InterPro" id="IPR036250">
    <property type="entry name" value="AcylCo_DH-like_C"/>
</dbReference>
<dbReference type="KEGG" id="kmn:HW532_10610"/>
<evidence type="ECO:0000256" key="3">
    <source>
        <dbReference type="ARBA" id="ARBA00022630"/>
    </source>
</evidence>
<protein>
    <submittedName>
        <fullName evidence="9">Acyl-CoA dehydrogenase family protein</fullName>
    </submittedName>
</protein>
<dbReference type="Gene3D" id="2.40.110.20">
    <property type="match status" value="1"/>
</dbReference>
<evidence type="ECO:0000313" key="9">
    <source>
        <dbReference type="EMBL" id="QPC45289.1"/>
    </source>
</evidence>
<dbReference type="InterPro" id="IPR006089">
    <property type="entry name" value="Acyl-CoA_DH_CS"/>
</dbReference>
<feature type="domain" description="Adaptive response protein AidB N-terminal" evidence="8">
    <location>
        <begin position="15"/>
        <end position="176"/>
    </location>
</feature>
<dbReference type="Pfam" id="PF00441">
    <property type="entry name" value="Acyl-CoA_dh_1"/>
    <property type="match status" value="1"/>
</dbReference>
<evidence type="ECO:0000259" key="7">
    <source>
        <dbReference type="Pfam" id="PF02770"/>
    </source>
</evidence>